<dbReference type="Proteomes" id="UP000000305">
    <property type="component" value="Unassembled WGS sequence"/>
</dbReference>
<feature type="transmembrane region" description="Helical" evidence="1">
    <location>
        <begin position="20"/>
        <end position="42"/>
    </location>
</feature>
<name>E9H2J9_DAPPU</name>
<keyword evidence="1" id="KW-1133">Transmembrane helix</keyword>
<dbReference type="HOGENOM" id="CLU_1139010_0_0_1"/>
<evidence type="ECO:0000313" key="3">
    <source>
        <dbReference type="Proteomes" id="UP000000305"/>
    </source>
</evidence>
<protein>
    <submittedName>
        <fullName evidence="2">Uncharacterized protein</fullName>
    </submittedName>
</protein>
<keyword evidence="1" id="KW-0812">Transmembrane</keyword>
<proteinExistence type="predicted"/>
<evidence type="ECO:0000313" key="2">
    <source>
        <dbReference type="EMBL" id="EFX74051.1"/>
    </source>
</evidence>
<accession>E9H2J9</accession>
<feature type="transmembrane region" description="Helical" evidence="1">
    <location>
        <begin position="149"/>
        <end position="169"/>
    </location>
</feature>
<dbReference type="EMBL" id="GL732586">
    <property type="protein sequence ID" value="EFX74051.1"/>
    <property type="molecule type" value="Genomic_DNA"/>
</dbReference>
<keyword evidence="3" id="KW-1185">Reference proteome</keyword>
<dbReference type="KEGG" id="dpx:DAPPUDRAFT_324725"/>
<keyword evidence="1" id="KW-0472">Membrane</keyword>
<evidence type="ECO:0000256" key="1">
    <source>
        <dbReference type="SAM" id="Phobius"/>
    </source>
</evidence>
<gene>
    <name evidence="2" type="ORF">DAPPUDRAFT_324725</name>
</gene>
<sequence>MSATKLSNGNSYWLWHLASHHLIVGLFYMAMVVWIVGIAIDFRIRRNMFPRWSSGVGWGAFKRERAPAQYRDGRTKVLENQHMGIPKLNRETKTYSMINPTPETVLSETATTEPCPPKRTGNAKEIVTFYSYNVNVKERKYPPNWIGPLLPDSILIILFLSIFFLNLPIDVLEDDFNPSFLPPCTVCEEVNRVVLLEALYGISWQDGRDEDWVQAVDIQAERQTVLTVGLKGRRFALLGVITCG</sequence>
<organism evidence="2 3">
    <name type="scientific">Daphnia pulex</name>
    <name type="common">Water flea</name>
    <dbReference type="NCBI Taxonomy" id="6669"/>
    <lineage>
        <taxon>Eukaryota</taxon>
        <taxon>Metazoa</taxon>
        <taxon>Ecdysozoa</taxon>
        <taxon>Arthropoda</taxon>
        <taxon>Crustacea</taxon>
        <taxon>Branchiopoda</taxon>
        <taxon>Diplostraca</taxon>
        <taxon>Cladocera</taxon>
        <taxon>Anomopoda</taxon>
        <taxon>Daphniidae</taxon>
        <taxon>Daphnia</taxon>
    </lineage>
</organism>
<reference evidence="2 3" key="1">
    <citation type="journal article" date="2011" name="Science">
        <title>The ecoresponsive genome of Daphnia pulex.</title>
        <authorList>
            <person name="Colbourne J.K."/>
            <person name="Pfrender M.E."/>
            <person name="Gilbert D."/>
            <person name="Thomas W.K."/>
            <person name="Tucker A."/>
            <person name="Oakley T.H."/>
            <person name="Tokishita S."/>
            <person name="Aerts A."/>
            <person name="Arnold G.J."/>
            <person name="Basu M.K."/>
            <person name="Bauer D.J."/>
            <person name="Caceres C.E."/>
            <person name="Carmel L."/>
            <person name="Casola C."/>
            <person name="Choi J.H."/>
            <person name="Detter J.C."/>
            <person name="Dong Q."/>
            <person name="Dusheyko S."/>
            <person name="Eads B.D."/>
            <person name="Frohlich T."/>
            <person name="Geiler-Samerotte K.A."/>
            <person name="Gerlach D."/>
            <person name="Hatcher P."/>
            <person name="Jogdeo S."/>
            <person name="Krijgsveld J."/>
            <person name="Kriventseva E.V."/>
            <person name="Kultz D."/>
            <person name="Laforsch C."/>
            <person name="Lindquist E."/>
            <person name="Lopez J."/>
            <person name="Manak J.R."/>
            <person name="Muller J."/>
            <person name="Pangilinan J."/>
            <person name="Patwardhan R.P."/>
            <person name="Pitluck S."/>
            <person name="Pritham E.J."/>
            <person name="Rechtsteiner A."/>
            <person name="Rho M."/>
            <person name="Rogozin I.B."/>
            <person name="Sakarya O."/>
            <person name="Salamov A."/>
            <person name="Schaack S."/>
            <person name="Shapiro H."/>
            <person name="Shiga Y."/>
            <person name="Skalitzky C."/>
            <person name="Smith Z."/>
            <person name="Souvorov A."/>
            <person name="Sung W."/>
            <person name="Tang Z."/>
            <person name="Tsuchiya D."/>
            <person name="Tu H."/>
            <person name="Vos H."/>
            <person name="Wang M."/>
            <person name="Wolf Y.I."/>
            <person name="Yamagata H."/>
            <person name="Yamada T."/>
            <person name="Ye Y."/>
            <person name="Shaw J.R."/>
            <person name="Andrews J."/>
            <person name="Crease T.J."/>
            <person name="Tang H."/>
            <person name="Lucas S.M."/>
            <person name="Robertson H.M."/>
            <person name="Bork P."/>
            <person name="Koonin E.V."/>
            <person name="Zdobnov E.M."/>
            <person name="Grigoriev I.V."/>
            <person name="Lynch M."/>
            <person name="Boore J.L."/>
        </authorList>
    </citation>
    <scope>NUCLEOTIDE SEQUENCE [LARGE SCALE GENOMIC DNA]</scope>
</reference>
<dbReference type="InParanoid" id="E9H2J9"/>
<dbReference type="AlphaFoldDB" id="E9H2J9"/>